<dbReference type="AlphaFoldDB" id="A0AAD9VNC0"/>
<organism evidence="3 4">
    <name type="scientific">Odynerus spinipes</name>
    <dbReference type="NCBI Taxonomy" id="1348599"/>
    <lineage>
        <taxon>Eukaryota</taxon>
        <taxon>Metazoa</taxon>
        <taxon>Ecdysozoa</taxon>
        <taxon>Arthropoda</taxon>
        <taxon>Hexapoda</taxon>
        <taxon>Insecta</taxon>
        <taxon>Pterygota</taxon>
        <taxon>Neoptera</taxon>
        <taxon>Endopterygota</taxon>
        <taxon>Hymenoptera</taxon>
        <taxon>Apocrita</taxon>
        <taxon>Aculeata</taxon>
        <taxon>Vespoidea</taxon>
        <taxon>Vespidae</taxon>
        <taxon>Eumeninae</taxon>
        <taxon>Odynerus</taxon>
    </lineage>
</organism>
<feature type="compositionally biased region" description="Basic and acidic residues" evidence="2">
    <location>
        <begin position="142"/>
        <end position="152"/>
    </location>
</feature>
<keyword evidence="4" id="KW-1185">Reference proteome</keyword>
<name>A0AAD9VNC0_9HYME</name>
<keyword evidence="1" id="KW-0175">Coiled coil</keyword>
<gene>
    <name evidence="3" type="ORF">KPH14_011329</name>
</gene>
<feature type="compositionally biased region" description="Polar residues" evidence="2">
    <location>
        <begin position="115"/>
        <end position="127"/>
    </location>
</feature>
<feature type="coiled-coil region" evidence="1">
    <location>
        <begin position="211"/>
        <end position="406"/>
    </location>
</feature>
<reference evidence="3" key="1">
    <citation type="submission" date="2021-08" db="EMBL/GenBank/DDBJ databases">
        <authorList>
            <person name="Misof B."/>
            <person name="Oliver O."/>
            <person name="Podsiadlowski L."/>
            <person name="Donath A."/>
            <person name="Peters R."/>
            <person name="Mayer C."/>
            <person name="Rust J."/>
            <person name="Gunkel S."/>
            <person name="Lesny P."/>
            <person name="Martin S."/>
            <person name="Oeyen J.P."/>
            <person name="Petersen M."/>
            <person name="Panagiotis P."/>
            <person name="Wilbrandt J."/>
            <person name="Tanja T."/>
        </authorList>
    </citation>
    <scope>NUCLEOTIDE SEQUENCE</scope>
    <source>
        <strain evidence="3">GBR_01_08_01A</strain>
        <tissue evidence="3">Thorax + abdomen</tissue>
    </source>
</reference>
<dbReference type="Proteomes" id="UP001258017">
    <property type="component" value="Unassembled WGS sequence"/>
</dbReference>
<accession>A0AAD9VNC0</accession>
<feature type="region of interest" description="Disordered" evidence="2">
    <location>
        <begin position="115"/>
        <end position="159"/>
    </location>
</feature>
<sequence length="476" mass="53834">MPEIMLFSTSNSPILHALTSDNKEANRPGSSIAGNLKRCVRPRLQYSQLPIRCQRASPYYRAVRCPFKLTGLGTISRSSASIATIRSCPESNNSNSTSSSPILQVIAPTRGCRRSSSMIDLSPTATDPETGDLRSESSSSLGHREDSERSKDGGNGNGILGIGHRTWTKNFLSPDDAEDSTTCLSQNPRKAASILCHVLVLNAWRRRRSDVGQLQETIEELVRQIEHLRLQIVVLRRLLETENGRVGRLNWEVQRTKSQLDEISQERDALKTEKEKLEEEVRRLENVSDERLVTTENLRNELITAQKQLEALDGQISRDREKLLKLREDKRMLLDKISASEALATERGSRAERAESAIKDLQIRLAAQVALLESAQEQNLRYAKQLKETEEDRIRLEKQLRSSVEAGKVLSLRASRLESQLADKDTALHRVESIYNSQLMELNELRGRLIRQSQDYHCTILVVRSPSMTGKHVERR</sequence>
<dbReference type="EMBL" id="JAIFRP010000047">
    <property type="protein sequence ID" value="KAK2580699.1"/>
    <property type="molecule type" value="Genomic_DNA"/>
</dbReference>
<comment type="caution">
    <text evidence="3">The sequence shown here is derived from an EMBL/GenBank/DDBJ whole genome shotgun (WGS) entry which is preliminary data.</text>
</comment>
<protein>
    <submittedName>
        <fullName evidence="3">Uncharacterized protein</fullName>
    </submittedName>
</protein>
<evidence type="ECO:0000313" key="4">
    <source>
        <dbReference type="Proteomes" id="UP001258017"/>
    </source>
</evidence>
<evidence type="ECO:0000256" key="2">
    <source>
        <dbReference type="SAM" id="MobiDB-lite"/>
    </source>
</evidence>
<evidence type="ECO:0000256" key="1">
    <source>
        <dbReference type="SAM" id="Coils"/>
    </source>
</evidence>
<evidence type="ECO:0000313" key="3">
    <source>
        <dbReference type="EMBL" id="KAK2580699.1"/>
    </source>
</evidence>
<proteinExistence type="predicted"/>
<reference evidence="3" key="2">
    <citation type="journal article" date="2023" name="Commun. Biol.">
        <title>Intrasexual cuticular hydrocarbon dimorphism in a wasp sheds light on hydrocarbon biosynthesis genes in Hymenoptera.</title>
        <authorList>
            <person name="Moris V.C."/>
            <person name="Podsiadlowski L."/>
            <person name="Martin S."/>
            <person name="Oeyen J.P."/>
            <person name="Donath A."/>
            <person name="Petersen M."/>
            <person name="Wilbrandt J."/>
            <person name="Misof B."/>
            <person name="Liedtke D."/>
            <person name="Thamm M."/>
            <person name="Scheiner R."/>
            <person name="Schmitt T."/>
            <person name="Niehuis O."/>
        </authorList>
    </citation>
    <scope>NUCLEOTIDE SEQUENCE</scope>
    <source>
        <strain evidence="3">GBR_01_08_01A</strain>
    </source>
</reference>